<dbReference type="InterPro" id="IPR044953">
    <property type="entry name" value="At1g04390-like"/>
</dbReference>
<dbReference type="PANTHER" id="PTHR35918:SF1">
    <property type="entry name" value="BTB DOMAIN-CONTAINING PROTEIN"/>
    <property type="match status" value="1"/>
</dbReference>
<sequence length="122" mass="13864">MFTAKVHFGCSHSQSINVPVSWEVLIKLVRVIYSHELPNPPFGCVWDNMDTEERLYELKPYVEPYWLSEFWILEDVQEGCFTTITSCLDSDRHLAVEVKKLAYGFSVEASGGSGRLHGPPLS</sequence>
<dbReference type="Proteomes" id="UP000436088">
    <property type="component" value="Unassembled WGS sequence"/>
</dbReference>
<proteinExistence type="predicted"/>
<comment type="caution">
    <text evidence="1">The sequence shown here is derived from an EMBL/GenBank/DDBJ whole genome shotgun (WGS) entry which is preliminary data.</text>
</comment>
<accession>A0A6A3AT51</accession>
<evidence type="ECO:0000313" key="2">
    <source>
        <dbReference type="Proteomes" id="UP000436088"/>
    </source>
</evidence>
<dbReference type="AlphaFoldDB" id="A0A6A3AT51"/>
<organism evidence="1 2">
    <name type="scientific">Hibiscus syriacus</name>
    <name type="common">Rose of Sharon</name>
    <dbReference type="NCBI Taxonomy" id="106335"/>
    <lineage>
        <taxon>Eukaryota</taxon>
        <taxon>Viridiplantae</taxon>
        <taxon>Streptophyta</taxon>
        <taxon>Embryophyta</taxon>
        <taxon>Tracheophyta</taxon>
        <taxon>Spermatophyta</taxon>
        <taxon>Magnoliopsida</taxon>
        <taxon>eudicotyledons</taxon>
        <taxon>Gunneridae</taxon>
        <taxon>Pentapetalae</taxon>
        <taxon>rosids</taxon>
        <taxon>malvids</taxon>
        <taxon>Malvales</taxon>
        <taxon>Malvaceae</taxon>
        <taxon>Malvoideae</taxon>
        <taxon>Hibiscus</taxon>
    </lineage>
</organism>
<name>A0A6A3AT51_HIBSY</name>
<reference evidence="1" key="1">
    <citation type="submission" date="2019-09" db="EMBL/GenBank/DDBJ databases">
        <title>Draft genome information of white flower Hibiscus syriacus.</title>
        <authorList>
            <person name="Kim Y.-M."/>
        </authorList>
    </citation>
    <scope>NUCLEOTIDE SEQUENCE [LARGE SCALE GENOMIC DNA]</scope>
    <source>
        <strain evidence="1">YM2019G1</strain>
    </source>
</reference>
<gene>
    <name evidence="1" type="ORF">F3Y22_tig00110372pilonHSYRG00108</name>
</gene>
<protein>
    <submittedName>
        <fullName evidence="1">Uncharacterized protein</fullName>
    </submittedName>
</protein>
<keyword evidence="2" id="KW-1185">Reference proteome</keyword>
<evidence type="ECO:0000313" key="1">
    <source>
        <dbReference type="EMBL" id="KAE8707844.1"/>
    </source>
</evidence>
<dbReference type="EMBL" id="VEPZ02000958">
    <property type="protein sequence ID" value="KAE8707844.1"/>
    <property type="molecule type" value="Genomic_DNA"/>
</dbReference>
<dbReference type="PANTHER" id="PTHR35918">
    <property type="entry name" value="OS06G0674800 PROTEIN"/>
    <property type="match status" value="1"/>
</dbReference>